<dbReference type="AlphaFoldDB" id="A0A9Q0H756"/>
<keyword evidence="3" id="KW-1185">Reference proteome</keyword>
<dbReference type="Proteomes" id="UP001141806">
    <property type="component" value="Unassembled WGS sequence"/>
</dbReference>
<comment type="caution">
    <text evidence="2">The sequence shown here is derived from an EMBL/GenBank/DDBJ whole genome shotgun (WGS) entry which is preliminary data.</text>
</comment>
<evidence type="ECO:0000256" key="1">
    <source>
        <dbReference type="SAM" id="MobiDB-lite"/>
    </source>
</evidence>
<sequence>MPCSACWSSCVSGRNSMNVTKGVVLRLAKGLCSRVVTMVEQEMMPSQGDDGGAGDDAISGIAEILVSSLDTVQFETVSPFQVAPTPRKSMKVGGGGGGAKLPSKWLVALSSATESDDASATETWDADVVES</sequence>
<feature type="region of interest" description="Disordered" evidence="1">
    <location>
        <begin position="112"/>
        <end position="131"/>
    </location>
</feature>
<evidence type="ECO:0000313" key="3">
    <source>
        <dbReference type="Proteomes" id="UP001141806"/>
    </source>
</evidence>
<protein>
    <submittedName>
        <fullName evidence="2">Uncharacterized protein</fullName>
    </submittedName>
</protein>
<name>A0A9Q0H756_9MAGN</name>
<reference evidence="2" key="1">
    <citation type="journal article" date="2023" name="Plant J.">
        <title>The genome of the king protea, Protea cynaroides.</title>
        <authorList>
            <person name="Chang J."/>
            <person name="Duong T.A."/>
            <person name="Schoeman C."/>
            <person name="Ma X."/>
            <person name="Roodt D."/>
            <person name="Barker N."/>
            <person name="Li Z."/>
            <person name="Van de Peer Y."/>
            <person name="Mizrachi E."/>
        </authorList>
    </citation>
    <scope>NUCLEOTIDE SEQUENCE</scope>
    <source>
        <tissue evidence="2">Young leaves</tissue>
    </source>
</reference>
<accession>A0A9Q0H756</accession>
<dbReference type="EMBL" id="JAMYWD010000009">
    <property type="protein sequence ID" value="KAJ4960793.1"/>
    <property type="molecule type" value="Genomic_DNA"/>
</dbReference>
<organism evidence="2 3">
    <name type="scientific">Protea cynaroides</name>
    <dbReference type="NCBI Taxonomy" id="273540"/>
    <lineage>
        <taxon>Eukaryota</taxon>
        <taxon>Viridiplantae</taxon>
        <taxon>Streptophyta</taxon>
        <taxon>Embryophyta</taxon>
        <taxon>Tracheophyta</taxon>
        <taxon>Spermatophyta</taxon>
        <taxon>Magnoliopsida</taxon>
        <taxon>Proteales</taxon>
        <taxon>Proteaceae</taxon>
        <taxon>Protea</taxon>
    </lineage>
</organism>
<gene>
    <name evidence="2" type="ORF">NE237_020703</name>
</gene>
<evidence type="ECO:0000313" key="2">
    <source>
        <dbReference type="EMBL" id="KAJ4960793.1"/>
    </source>
</evidence>
<proteinExistence type="predicted"/>
<feature type="compositionally biased region" description="Acidic residues" evidence="1">
    <location>
        <begin position="114"/>
        <end position="131"/>
    </location>
</feature>